<keyword evidence="1" id="KW-0472">Membrane</keyword>
<dbReference type="Proteomes" id="UP001597391">
    <property type="component" value="Unassembled WGS sequence"/>
</dbReference>
<feature type="transmembrane region" description="Helical" evidence="1">
    <location>
        <begin position="364"/>
        <end position="386"/>
    </location>
</feature>
<dbReference type="InterPro" id="IPR012429">
    <property type="entry name" value="HGSNAT_cat"/>
</dbReference>
<dbReference type="PANTHER" id="PTHR30590:SF3">
    <property type="entry name" value="HYPOTHETICAL MEMBRANE SPANNING PROTEIN"/>
    <property type="match status" value="1"/>
</dbReference>
<organism evidence="4 5">
    <name type="scientific">Populibacterium corticicola</name>
    <dbReference type="NCBI Taxonomy" id="1812826"/>
    <lineage>
        <taxon>Bacteria</taxon>
        <taxon>Bacillati</taxon>
        <taxon>Actinomycetota</taxon>
        <taxon>Actinomycetes</taxon>
        <taxon>Micrococcales</taxon>
        <taxon>Jonesiaceae</taxon>
        <taxon>Populibacterium</taxon>
    </lineage>
</organism>
<keyword evidence="5" id="KW-1185">Reference proteome</keyword>
<accession>A0ABW5XDV0</accession>
<feature type="transmembrane region" description="Helical" evidence="1">
    <location>
        <begin position="42"/>
        <end position="64"/>
    </location>
</feature>
<reference evidence="5" key="1">
    <citation type="journal article" date="2019" name="Int. J. Syst. Evol. Microbiol.">
        <title>The Global Catalogue of Microorganisms (GCM) 10K type strain sequencing project: providing services to taxonomists for standard genome sequencing and annotation.</title>
        <authorList>
            <consortium name="The Broad Institute Genomics Platform"/>
            <consortium name="The Broad Institute Genome Sequencing Center for Infectious Disease"/>
            <person name="Wu L."/>
            <person name="Ma J."/>
        </authorList>
    </citation>
    <scope>NUCLEOTIDE SEQUENCE [LARGE SCALE GENOMIC DNA]</scope>
    <source>
        <strain evidence="5">KCTC 33576</strain>
    </source>
</reference>
<dbReference type="PANTHER" id="PTHR30590">
    <property type="entry name" value="INNER MEMBRANE PROTEIN"/>
    <property type="match status" value="1"/>
</dbReference>
<feature type="transmembrane region" description="Helical" evidence="1">
    <location>
        <begin position="12"/>
        <end position="30"/>
    </location>
</feature>
<dbReference type="InterPro" id="IPR007349">
    <property type="entry name" value="DUF418"/>
</dbReference>
<comment type="caution">
    <text evidence="4">The sequence shown here is derived from an EMBL/GenBank/DDBJ whole genome shotgun (WGS) entry which is preliminary data.</text>
</comment>
<keyword evidence="1" id="KW-1133">Transmembrane helix</keyword>
<feature type="transmembrane region" description="Helical" evidence="1">
    <location>
        <begin position="107"/>
        <end position="123"/>
    </location>
</feature>
<dbReference type="EMBL" id="JBHUOP010000002">
    <property type="protein sequence ID" value="MFD2840063.1"/>
    <property type="molecule type" value="Genomic_DNA"/>
</dbReference>
<feature type="transmembrane region" description="Helical" evidence="1">
    <location>
        <begin position="172"/>
        <end position="190"/>
    </location>
</feature>
<gene>
    <name evidence="4" type="ORF">ACFSYH_05710</name>
</gene>
<feature type="transmembrane region" description="Helical" evidence="1">
    <location>
        <begin position="398"/>
        <end position="415"/>
    </location>
</feature>
<name>A0ABW5XDV0_9MICO</name>
<feature type="transmembrane region" description="Helical" evidence="1">
    <location>
        <begin position="130"/>
        <end position="152"/>
    </location>
</feature>
<evidence type="ECO:0000313" key="5">
    <source>
        <dbReference type="Proteomes" id="UP001597391"/>
    </source>
</evidence>
<feature type="domain" description="DUF418" evidence="2">
    <location>
        <begin position="336"/>
        <end position="431"/>
    </location>
</feature>
<feature type="transmembrane region" description="Helical" evidence="1">
    <location>
        <begin position="197"/>
        <end position="217"/>
    </location>
</feature>
<feature type="transmembrane region" description="Helical" evidence="1">
    <location>
        <begin position="340"/>
        <end position="357"/>
    </location>
</feature>
<protein>
    <submittedName>
        <fullName evidence="4">Heparan-alpha-glucosaminide N-acetyltransferase domain-containing protein</fullName>
    </submittedName>
</protein>
<feature type="domain" description="Heparan-alpha-glucosaminide N-acetyltransferase catalytic" evidence="3">
    <location>
        <begin position="8"/>
        <end position="198"/>
    </location>
</feature>
<dbReference type="Pfam" id="PF07786">
    <property type="entry name" value="HGSNAT_cat"/>
    <property type="match status" value="1"/>
</dbReference>
<evidence type="ECO:0000313" key="4">
    <source>
        <dbReference type="EMBL" id="MFD2840063.1"/>
    </source>
</evidence>
<dbReference type="RefSeq" id="WP_377465717.1">
    <property type="nucleotide sequence ID" value="NZ_JBHUOP010000002.1"/>
</dbReference>
<dbReference type="InterPro" id="IPR052529">
    <property type="entry name" value="Bact_Transport_Assoc"/>
</dbReference>
<dbReference type="Pfam" id="PF04235">
    <property type="entry name" value="DUF418"/>
    <property type="match status" value="1"/>
</dbReference>
<evidence type="ECO:0000259" key="2">
    <source>
        <dbReference type="Pfam" id="PF04235"/>
    </source>
</evidence>
<keyword evidence="1" id="KW-0812">Transmembrane</keyword>
<feature type="transmembrane region" description="Helical" evidence="1">
    <location>
        <begin position="84"/>
        <end position="101"/>
    </location>
</feature>
<sequence>MNDTSSQRIRGIDLARALALIGMMAAHFGASHEFGSSFWGSVGAITHGRSSILFAVLAGVSIALVTGRTQPLTGEPVVQARVRLVLRALIILTIGSALTAYGSGIDVILPTYALLFVIATLFLRSRRRTLAWWALGFATVGSLVTFLAAPLVYSNSWPIPFFSMIVSDNYKLLPWISLVLVGMILGRTSLTSLSNALKIGGFGAVIALVAYGSTISISSSNTDLPSNSQGSKGDVEVAPYEYQDPIELYATPAETASSDTFTVNGQLVSAYDLAGMSCDAEAWNEGSTSGGYISCGRSSFDGSGEGLEDPYAEPSYWDQLQYERDRFLNADPHSGTPAEILGGIGVAMIVISLCLLATKRFGFVFYPLTALGSMPLTIYTAHVLTFKPLSAMTGQFELLNWSVSVAVAAVFAMLWKVKFKRGPIESLMRIAVIKFLTPPHDNRPVTR</sequence>
<proteinExistence type="predicted"/>
<evidence type="ECO:0000256" key="1">
    <source>
        <dbReference type="SAM" id="Phobius"/>
    </source>
</evidence>
<evidence type="ECO:0000259" key="3">
    <source>
        <dbReference type="Pfam" id="PF07786"/>
    </source>
</evidence>